<organism evidence="2 3">
    <name type="scientific">Mycena indigotica</name>
    <dbReference type="NCBI Taxonomy" id="2126181"/>
    <lineage>
        <taxon>Eukaryota</taxon>
        <taxon>Fungi</taxon>
        <taxon>Dikarya</taxon>
        <taxon>Basidiomycota</taxon>
        <taxon>Agaricomycotina</taxon>
        <taxon>Agaricomycetes</taxon>
        <taxon>Agaricomycetidae</taxon>
        <taxon>Agaricales</taxon>
        <taxon>Marasmiineae</taxon>
        <taxon>Mycenaceae</taxon>
        <taxon>Mycena</taxon>
    </lineage>
</organism>
<gene>
    <name evidence="2" type="ORF">MIND_00965700</name>
</gene>
<name>A0A8H6W2U9_9AGAR</name>
<reference evidence="2" key="1">
    <citation type="submission" date="2020-05" db="EMBL/GenBank/DDBJ databases">
        <title>Mycena genomes resolve the evolution of fungal bioluminescence.</title>
        <authorList>
            <person name="Tsai I.J."/>
        </authorList>
    </citation>
    <scope>NUCLEOTIDE SEQUENCE</scope>
    <source>
        <strain evidence="2">171206Taipei</strain>
    </source>
</reference>
<keyword evidence="3" id="KW-1185">Reference proteome</keyword>
<protein>
    <submittedName>
        <fullName evidence="2">Wsc domain</fullName>
    </submittedName>
</protein>
<dbReference type="PANTHER" id="PTHR43662:SF3">
    <property type="entry name" value="DOMAIN PROTEIN, PUTATIVE (AFU_ORTHOLOGUE AFUA_6G11970)-RELATED"/>
    <property type="match status" value="1"/>
</dbReference>
<dbReference type="GeneID" id="59348787"/>
<dbReference type="EMBL" id="JACAZF010000008">
    <property type="protein sequence ID" value="KAF7297324.1"/>
    <property type="molecule type" value="Genomic_DNA"/>
</dbReference>
<sequence>MLAHSSVDYLFNNMPGATTAFPDEFRMISGDLTLRTLDASSFAQQAVTFLCLDFNGKSVRYNELPVGKHCPSGIRSQINFPSCWNGKDVDSLDHKSHVAWLSTGPDNGTCTDVNFPVTLPRIFMEVYWVSQDFEAQRKHAMTPSQPFVFAHGDPTGYGYHADFFNGQVLYNCGTLLMTTLMIRWDSGVLQRALDGCNCNPYGDSTCCVNQGIFGLNTSATCYITNTIDEQTLGTLDVLPGNNPVQGSISECLRLITPFILFSSVLSELS</sequence>
<dbReference type="RefSeq" id="XP_037217683.1">
    <property type="nucleotide sequence ID" value="XM_037366271.1"/>
</dbReference>
<dbReference type="Proteomes" id="UP000636479">
    <property type="component" value="Unassembled WGS sequence"/>
</dbReference>
<evidence type="ECO:0000259" key="1">
    <source>
        <dbReference type="Pfam" id="PF09362"/>
    </source>
</evidence>
<dbReference type="InterPro" id="IPR018535">
    <property type="entry name" value="DUF1996"/>
</dbReference>
<dbReference type="PANTHER" id="PTHR43662">
    <property type="match status" value="1"/>
</dbReference>
<evidence type="ECO:0000313" key="3">
    <source>
        <dbReference type="Proteomes" id="UP000636479"/>
    </source>
</evidence>
<feature type="domain" description="DUF1996" evidence="1">
    <location>
        <begin position="7"/>
        <end position="166"/>
    </location>
</feature>
<dbReference type="Pfam" id="PF09362">
    <property type="entry name" value="DUF1996"/>
    <property type="match status" value="1"/>
</dbReference>
<accession>A0A8H6W2U9</accession>
<evidence type="ECO:0000313" key="2">
    <source>
        <dbReference type="EMBL" id="KAF7297324.1"/>
    </source>
</evidence>
<proteinExistence type="predicted"/>
<dbReference type="AlphaFoldDB" id="A0A8H6W2U9"/>
<comment type="caution">
    <text evidence="2">The sequence shown here is derived from an EMBL/GenBank/DDBJ whole genome shotgun (WGS) entry which is preliminary data.</text>
</comment>
<dbReference type="OrthoDB" id="74764at2759"/>